<evidence type="ECO:0000256" key="8">
    <source>
        <dbReference type="ARBA" id="ARBA00023136"/>
    </source>
</evidence>
<gene>
    <name evidence="10" type="primary">brnQ</name>
    <name evidence="10" type="ORF">U729_2145</name>
</gene>
<feature type="transmembrane region" description="Helical" evidence="9">
    <location>
        <begin position="305"/>
        <end position="324"/>
    </location>
</feature>
<dbReference type="GO" id="GO:0005886">
    <property type="term" value="C:plasma membrane"/>
    <property type="evidence" value="ECO:0007669"/>
    <property type="project" value="UniProtKB-SubCell"/>
</dbReference>
<evidence type="ECO:0000256" key="9">
    <source>
        <dbReference type="RuleBase" id="RU362122"/>
    </source>
</evidence>
<feature type="transmembrane region" description="Helical" evidence="9">
    <location>
        <begin position="38"/>
        <end position="60"/>
    </location>
</feature>
<feature type="transmembrane region" description="Helical" evidence="9">
    <location>
        <begin position="80"/>
        <end position="99"/>
    </location>
</feature>
<reference evidence="10 11" key="1">
    <citation type="journal article" date="2015" name="Infect. Genet. Evol.">
        <title>Genomic sequences of six botulinum neurotoxin-producing strains representing three clostridial species illustrate the mobility and diversity of botulinum neurotoxin genes.</title>
        <authorList>
            <person name="Smith T.J."/>
            <person name="Hill K.K."/>
            <person name="Xie G."/>
            <person name="Foley B.T."/>
            <person name="Williamson C.H."/>
            <person name="Foster J.T."/>
            <person name="Johnson S.L."/>
            <person name="Chertkov O."/>
            <person name="Teshima H."/>
            <person name="Gibbons H.S."/>
            <person name="Johnsky L.A."/>
            <person name="Karavis M.A."/>
            <person name="Smith L.A."/>
        </authorList>
    </citation>
    <scope>NUCLEOTIDE SEQUENCE [LARGE SCALE GENOMIC DNA]</scope>
    <source>
        <strain evidence="10">Sullivan</strain>
    </source>
</reference>
<comment type="function">
    <text evidence="9">Component of the transport system for branched-chain amino acids.</text>
</comment>
<dbReference type="GO" id="GO:0015190">
    <property type="term" value="F:L-leucine transmembrane transporter activity"/>
    <property type="evidence" value="ECO:0007669"/>
    <property type="project" value="TreeGrafter"/>
</dbReference>
<organism evidence="10 11">
    <name type="scientific">Clostridium baratii str. Sullivan</name>
    <dbReference type="NCBI Taxonomy" id="1415775"/>
    <lineage>
        <taxon>Bacteria</taxon>
        <taxon>Bacillati</taxon>
        <taxon>Bacillota</taxon>
        <taxon>Clostridia</taxon>
        <taxon>Eubacteriales</taxon>
        <taxon>Clostridiaceae</taxon>
        <taxon>Clostridium</taxon>
    </lineage>
</organism>
<keyword evidence="5 9" id="KW-0812">Transmembrane</keyword>
<feature type="transmembrane region" description="Helical" evidence="9">
    <location>
        <begin position="330"/>
        <end position="351"/>
    </location>
</feature>
<dbReference type="GO" id="GO:0015818">
    <property type="term" value="P:isoleucine transport"/>
    <property type="evidence" value="ECO:0007669"/>
    <property type="project" value="TreeGrafter"/>
</dbReference>
<evidence type="ECO:0000256" key="4">
    <source>
        <dbReference type="ARBA" id="ARBA00022475"/>
    </source>
</evidence>
<dbReference type="Pfam" id="PF05525">
    <property type="entry name" value="Branch_AA_trans"/>
    <property type="match status" value="1"/>
</dbReference>
<evidence type="ECO:0000256" key="3">
    <source>
        <dbReference type="ARBA" id="ARBA00022448"/>
    </source>
</evidence>
<feature type="transmembrane region" description="Helical" evidence="9">
    <location>
        <begin position="191"/>
        <end position="210"/>
    </location>
</feature>
<feature type="transmembrane region" description="Helical" evidence="9">
    <location>
        <begin position="363"/>
        <end position="384"/>
    </location>
</feature>
<name>A0A0A7FXG8_9CLOT</name>
<feature type="transmembrane region" description="Helical" evidence="9">
    <location>
        <begin position="222"/>
        <end position="248"/>
    </location>
</feature>
<protein>
    <recommendedName>
        <fullName evidence="9">Branched-chain amino acid transport system carrier protein</fullName>
    </recommendedName>
</protein>
<comment type="similarity">
    <text evidence="2 9">Belongs to the branched chain amino acid transporter family.</text>
</comment>
<dbReference type="HOGENOM" id="CLU_036807_0_2_9"/>
<dbReference type="AlphaFoldDB" id="A0A0A7FXG8"/>
<evidence type="ECO:0000256" key="1">
    <source>
        <dbReference type="ARBA" id="ARBA00004651"/>
    </source>
</evidence>
<keyword evidence="3 9" id="KW-0813">Transport</keyword>
<dbReference type="KEGG" id="cbv:U729_2145"/>
<evidence type="ECO:0000256" key="5">
    <source>
        <dbReference type="ARBA" id="ARBA00022692"/>
    </source>
</evidence>
<sequence length="432" mass="46198">MKKKHDFIAVGFTIFAIFFGAGNLIFPPEIGINSGKDWFMSLLGFFISGIGLPLLGILALNKAGTLEKFGEKIGSKFTNIYTALILICLGPIVAIPRTGASTYEMSVLPNLGNIVSPGVFAVIFFGITLLLTLRPTKIVGYIGKILTPIILVILSIIIIKGIFFTDHMFTQGTVNAFSYGFINGYQPMDALGAPLTAVIAINAIVALGYTKDSEKKSILKKASIVSSVGFVFVYGGLLFLGAALGGYFEQGISQTELTIGITHLILGNFGKVALGIAVAAACLTTSIGLTAMVGEFFSKLLKVKYEIIVTVICVSSAIISIAGIGSIIKLALPILMIFYPIQIILILFNIIGVNSRLTYRVTVYTTLVVSILDVLHTQFVVTGLNKLFDFVPLASVGFAWVVPAIIAVLVSLIINMFNKEKIDSSIDSLDAE</sequence>
<dbReference type="EMBL" id="CP006905">
    <property type="protein sequence ID" value="AIY83645.1"/>
    <property type="molecule type" value="Genomic_DNA"/>
</dbReference>
<dbReference type="PANTHER" id="PTHR30588:SF0">
    <property type="entry name" value="BRANCHED-CHAIN AMINO ACID PERMEASE BRNQ"/>
    <property type="match status" value="1"/>
</dbReference>
<feature type="transmembrane region" description="Helical" evidence="9">
    <location>
        <begin position="272"/>
        <end position="293"/>
    </location>
</feature>
<feature type="transmembrane region" description="Helical" evidence="9">
    <location>
        <begin position="390"/>
        <end position="414"/>
    </location>
</feature>
<feature type="transmembrane region" description="Helical" evidence="9">
    <location>
        <begin position="7"/>
        <end position="26"/>
    </location>
</feature>
<feature type="transmembrane region" description="Helical" evidence="9">
    <location>
        <begin position="111"/>
        <end position="133"/>
    </location>
</feature>
<keyword evidence="4" id="KW-1003">Cell membrane</keyword>
<keyword evidence="11" id="KW-1185">Reference proteome</keyword>
<dbReference type="NCBIfam" id="TIGR00796">
    <property type="entry name" value="livcs"/>
    <property type="match status" value="1"/>
</dbReference>
<evidence type="ECO:0000313" key="11">
    <source>
        <dbReference type="Proteomes" id="UP000030635"/>
    </source>
</evidence>
<evidence type="ECO:0000256" key="2">
    <source>
        <dbReference type="ARBA" id="ARBA00008540"/>
    </source>
</evidence>
<evidence type="ECO:0000256" key="6">
    <source>
        <dbReference type="ARBA" id="ARBA00022970"/>
    </source>
</evidence>
<dbReference type="GO" id="GO:0015820">
    <property type="term" value="P:L-leucine transport"/>
    <property type="evidence" value="ECO:0007669"/>
    <property type="project" value="TreeGrafter"/>
</dbReference>
<comment type="subcellular location">
    <subcellularLocation>
        <location evidence="1 9">Cell membrane</location>
        <topology evidence="1 9">Multi-pass membrane protein</topology>
    </subcellularLocation>
</comment>
<dbReference type="OrthoDB" id="9783920at2"/>
<dbReference type="GO" id="GO:0005304">
    <property type="term" value="F:L-valine transmembrane transporter activity"/>
    <property type="evidence" value="ECO:0007669"/>
    <property type="project" value="TreeGrafter"/>
</dbReference>
<keyword evidence="6 9" id="KW-0029">Amino-acid transport</keyword>
<feature type="transmembrane region" description="Helical" evidence="9">
    <location>
        <begin position="145"/>
        <end position="164"/>
    </location>
</feature>
<evidence type="ECO:0000313" key="10">
    <source>
        <dbReference type="EMBL" id="AIY83645.1"/>
    </source>
</evidence>
<dbReference type="eggNOG" id="COG1114">
    <property type="taxonomic scope" value="Bacteria"/>
</dbReference>
<dbReference type="Proteomes" id="UP000030635">
    <property type="component" value="Chromosome"/>
</dbReference>
<dbReference type="GO" id="GO:0015188">
    <property type="term" value="F:L-isoleucine transmembrane transporter activity"/>
    <property type="evidence" value="ECO:0007669"/>
    <property type="project" value="TreeGrafter"/>
</dbReference>
<keyword evidence="7 9" id="KW-1133">Transmembrane helix</keyword>
<proteinExistence type="inferred from homology"/>
<accession>A0A0A7FXG8</accession>
<evidence type="ECO:0000256" key="7">
    <source>
        <dbReference type="ARBA" id="ARBA00022989"/>
    </source>
</evidence>
<dbReference type="PANTHER" id="PTHR30588">
    <property type="entry name" value="BRANCHED-CHAIN AMINO ACID TRANSPORT SYSTEM 2 CARRIER PROTEIN"/>
    <property type="match status" value="1"/>
</dbReference>
<dbReference type="RefSeq" id="WP_039314717.1">
    <property type="nucleotide sequence ID" value="NZ_CP006905.1"/>
</dbReference>
<dbReference type="InterPro" id="IPR004685">
    <property type="entry name" value="Brnchd-chn_aa_trnsp_Livcs"/>
</dbReference>
<keyword evidence="8 9" id="KW-0472">Membrane</keyword>